<dbReference type="GO" id="GO:0016874">
    <property type="term" value="F:ligase activity"/>
    <property type="evidence" value="ECO:0007669"/>
    <property type="project" value="UniProtKB-KW"/>
</dbReference>
<dbReference type="InterPro" id="IPR004562">
    <property type="entry name" value="LipoylTrfase_LipoateP_Ligase"/>
</dbReference>
<sequence>MIYVNTGSTDPYFNFAVEEYFMTEKKLDELVLLFWQTQPTVMLGRYQNAYQELNLEAVKRDNVRIVRR</sequence>
<dbReference type="Pfam" id="PF21948">
    <property type="entry name" value="LplA-B_cat"/>
    <property type="match status" value="1"/>
</dbReference>
<evidence type="ECO:0000313" key="3">
    <source>
        <dbReference type="EMBL" id="GBG96101.1"/>
    </source>
</evidence>
<dbReference type="GO" id="GO:0017118">
    <property type="term" value="F:lipoyltransferase activity"/>
    <property type="evidence" value="ECO:0007669"/>
    <property type="project" value="TreeGrafter"/>
</dbReference>
<protein>
    <submittedName>
        <fullName evidence="3">Lipoate-protein ligase A</fullName>
    </submittedName>
</protein>
<dbReference type="EMBL" id="BFFO01000001">
    <property type="protein sequence ID" value="GBG96101.1"/>
    <property type="molecule type" value="Genomic_DNA"/>
</dbReference>
<dbReference type="SUPFAM" id="SSF55681">
    <property type="entry name" value="Class II aaRS and biotin synthetases"/>
    <property type="match status" value="1"/>
</dbReference>
<dbReference type="AlphaFoldDB" id="A0A2R5HIZ7"/>
<dbReference type="PANTHER" id="PTHR12561">
    <property type="entry name" value="LIPOATE-PROTEIN LIGASE"/>
    <property type="match status" value="1"/>
</dbReference>
<feature type="domain" description="BPL/LPL catalytic" evidence="2">
    <location>
        <begin position="26"/>
        <end position="68"/>
    </location>
</feature>
<dbReference type="UniPathway" id="UPA00537">
    <property type="reaction ID" value="UER00595"/>
</dbReference>
<dbReference type="InterPro" id="IPR004143">
    <property type="entry name" value="BPL_LPL_catalytic"/>
</dbReference>
<evidence type="ECO:0000313" key="4">
    <source>
        <dbReference type="Proteomes" id="UP000245021"/>
    </source>
</evidence>
<proteinExistence type="predicted"/>
<organism evidence="3 4">
    <name type="scientific">Lactococcus termiticola</name>
    <dbReference type="NCBI Taxonomy" id="2169526"/>
    <lineage>
        <taxon>Bacteria</taxon>
        <taxon>Bacillati</taxon>
        <taxon>Bacillota</taxon>
        <taxon>Bacilli</taxon>
        <taxon>Lactobacillales</taxon>
        <taxon>Streptococcaceae</taxon>
        <taxon>Lactococcus</taxon>
    </lineage>
</organism>
<dbReference type="OrthoDB" id="9788148at2"/>
<dbReference type="PANTHER" id="PTHR12561:SF3">
    <property type="entry name" value="LIPOYLTRANSFERASE 1, MITOCHONDRIAL"/>
    <property type="match status" value="1"/>
</dbReference>
<dbReference type="Proteomes" id="UP000245021">
    <property type="component" value="Unassembled WGS sequence"/>
</dbReference>
<dbReference type="GO" id="GO:0140096">
    <property type="term" value="F:catalytic activity, acting on a protein"/>
    <property type="evidence" value="ECO:0007669"/>
    <property type="project" value="UniProtKB-ARBA"/>
</dbReference>
<keyword evidence="3" id="KW-0436">Ligase</keyword>
<comment type="caution">
    <text evidence="3">The sequence shown here is derived from an EMBL/GenBank/DDBJ whole genome shotgun (WGS) entry which is preliminary data.</text>
</comment>
<evidence type="ECO:0000256" key="1">
    <source>
        <dbReference type="ARBA" id="ARBA00005085"/>
    </source>
</evidence>
<dbReference type="PROSITE" id="PS51733">
    <property type="entry name" value="BPL_LPL_CATALYTIC"/>
    <property type="match status" value="1"/>
</dbReference>
<evidence type="ECO:0000259" key="2">
    <source>
        <dbReference type="PROSITE" id="PS51733"/>
    </source>
</evidence>
<dbReference type="GO" id="GO:0009249">
    <property type="term" value="P:protein lipoylation"/>
    <property type="evidence" value="ECO:0007669"/>
    <property type="project" value="InterPro"/>
</dbReference>
<keyword evidence="4" id="KW-1185">Reference proteome</keyword>
<reference evidence="3 4" key="1">
    <citation type="journal article" date="2018" name="Genome Announc.">
        <title>Draft Genome Sequence of Lactococcus sp. Strain NtB2 (JCM 32569), Isolated from the Gut of the Higher Termite Nasutitermes takasagoensis.</title>
        <authorList>
            <person name="Noda S."/>
            <person name="Aihara C."/>
            <person name="Yuki M."/>
            <person name="Ohkuma M."/>
        </authorList>
    </citation>
    <scope>NUCLEOTIDE SEQUENCE [LARGE SCALE GENOMIC DNA]</scope>
    <source>
        <strain evidence="3 4">NtB2</strain>
    </source>
</reference>
<comment type="pathway">
    <text evidence="1">Protein modification; protein lipoylation via exogenous pathway; protein N(6)-(lipoyl)lysine from lipoate: step 2/2.</text>
</comment>
<dbReference type="GO" id="GO:0005737">
    <property type="term" value="C:cytoplasm"/>
    <property type="evidence" value="ECO:0007669"/>
    <property type="project" value="TreeGrafter"/>
</dbReference>
<gene>
    <name evidence="3" type="primary">lplA_2</name>
    <name evidence="3" type="ORF">NtB2_00205</name>
</gene>
<name>A0A2R5HIZ7_9LACT</name>
<dbReference type="InterPro" id="IPR045864">
    <property type="entry name" value="aa-tRNA-synth_II/BPL/LPL"/>
</dbReference>
<dbReference type="Gene3D" id="3.30.930.10">
    <property type="entry name" value="Bira Bifunctional Protein, Domain 2"/>
    <property type="match status" value="1"/>
</dbReference>
<accession>A0A2R5HIZ7</accession>